<dbReference type="Pfam" id="PF00271">
    <property type="entry name" value="Helicase_C"/>
    <property type="match status" value="1"/>
</dbReference>
<dbReference type="InterPro" id="IPR050079">
    <property type="entry name" value="DEAD_box_RNA_helicase"/>
</dbReference>
<dbReference type="GO" id="GO:0003724">
    <property type="term" value="F:RNA helicase activity"/>
    <property type="evidence" value="ECO:0007669"/>
    <property type="project" value="UniProtKB-EC"/>
</dbReference>
<accession>A0A2B4RW50</accession>
<reference evidence="12" key="1">
    <citation type="journal article" date="2017" name="bioRxiv">
        <title>Comparative analysis of the genomes of Stylophora pistillata and Acropora digitifera provides evidence for extensive differences between species of corals.</title>
        <authorList>
            <person name="Voolstra C.R."/>
            <person name="Li Y."/>
            <person name="Liew Y.J."/>
            <person name="Baumgarten S."/>
            <person name="Zoccola D."/>
            <person name="Flot J.-F."/>
            <person name="Tambutte S."/>
            <person name="Allemand D."/>
            <person name="Aranda M."/>
        </authorList>
    </citation>
    <scope>NUCLEOTIDE SEQUENCE [LARGE SCALE GENOMIC DNA]</scope>
</reference>
<comment type="caution">
    <text evidence="11">The sequence shown here is derived from an EMBL/GenBank/DDBJ whole genome shotgun (WGS) entry which is preliminary data.</text>
</comment>
<evidence type="ECO:0000259" key="10">
    <source>
        <dbReference type="PROSITE" id="PS51195"/>
    </source>
</evidence>
<keyword evidence="4 11" id="KW-0347">Helicase</keyword>
<evidence type="ECO:0000256" key="3">
    <source>
        <dbReference type="ARBA" id="ARBA00022801"/>
    </source>
</evidence>
<proteinExistence type="predicted"/>
<feature type="compositionally biased region" description="Basic and acidic residues" evidence="7">
    <location>
        <begin position="456"/>
        <end position="474"/>
    </location>
</feature>
<evidence type="ECO:0000313" key="11">
    <source>
        <dbReference type="EMBL" id="PFX21841.1"/>
    </source>
</evidence>
<feature type="region of interest" description="Disordered" evidence="7">
    <location>
        <begin position="442"/>
        <end position="497"/>
    </location>
</feature>
<dbReference type="GO" id="GO:0005829">
    <property type="term" value="C:cytosol"/>
    <property type="evidence" value="ECO:0007669"/>
    <property type="project" value="TreeGrafter"/>
</dbReference>
<dbReference type="InterPro" id="IPR014001">
    <property type="entry name" value="Helicase_ATP-bd"/>
</dbReference>
<dbReference type="GO" id="GO:0003676">
    <property type="term" value="F:nucleic acid binding"/>
    <property type="evidence" value="ECO:0007669"/>
    <property type="project" value="InterPro"/>
</dbReference>
<dbReference type="STRING" id="50429.A0A2B4RW50"/>
<dbReference type="Proteomes" id="UP000225706">
    <property type="component" value="Unassembled WGS sequence"/>
</dbReference>
<organism evidence="11 12">
    <name type="scientific">Stylophora pistillata</name>
    <name type="common">Smooth cauliflower coral</name>
    <dbReference type="NCBI Taxonomy" id="50429"/>
    <lineage>
        <taxon>Eukaryota</taxon>
        <taxon>Metazoa</taxon>
        <taxon>Cnidaria</taxon>
        <taxon>Anthozoa</taxon>
        <taxon>Hexacorallia</taxon>
        <taxon>Scleractinia</taxon>
        <taxon>Astrocoeniina</taxon>
        <taxon>Pocilloporidae</taxon>
        <taxon>Stylophora</taxon>
    </lineage>
</organism>
<dbReference type="OrthoDB" id="434041at2759"/>
<keyword evidence="3" id="KW-0378">Hydrolase</keyword>
<dbReference type="InterPro" id="IPR014014">
    <property type="entry name" value="RNA_helicase_DEAD_Q_motif"/>
</dbReference>
<dbReference type="GO" id="GO:0016787">
    <property type="term" value="F:hydrolase activity"/>
    <property type="evidence" value="ECO:0007669"/>
    <property type="project" value="UniProtKB-KW"/>
</dbReference>
<protein>
    <recommendedName>
        <fullName evidence="1">RNA helicase</fullName>
        <ecNumber evidence="1">3.6.4.13</ecNumber>
    </recommendedName>
</protein>
<name>A0A2B4RW50_STYPI</name>
<feature type="region of interest" description="Disordered" evidence="7">
    <location>
        <begin position="673"/>
        <end position="706"/>
    </location>
</feature>
<dbReference type="EMBL" id="LSMT01000260">
    <property type="protein sequence ID" value="PFX21841.1"/>
    <property type="molecule type" value="Genomic_DNA"/>
</dbReference>
<dbReference type="SMART" id="SM00490">
    <property type="entry name" value="HELICc"/>
    <property type="match status" value="1"/>
</dbReference>
<dbReference type="PROSITE" id="PS00039">
    <property type="entry name" value="DEAD_ATP_HELICASE"/>
    <property type="match status" value="1"/>
</dbReference>
<dbReference type="PANTHER" id="PTHR47959:SF1">
    <property type="entry name" value="ATP-DEPENDENT RNA HELICASE DBPA"/>
    <property type="match status" value="1"/>
</dbReference>
<feature type="short sequence motif" description="Q motif" evidence="6">
    <location>
        <begin position="25"/>
        <end position="53"/>
    </location>
</feature>
<feature type="compositionally biased region" description="Polar residues" evidence="7">
    <location>
        <begin position="476"/>
        <end position="497"/>
    </location>
</feature>
<evidence type="ECO:0000259" key="8">
    <source>
        <dbReference type="PROSITE" id="PS51192"/>
    </source>
</evidence>
<keyword evidence="12" id="KW-1185">Reference proteome</keyword>
<evidence type="ECO:0000256" key="5">
    <source>
        <dbReference type="ARBA" id="ARBA00022840"/>
    </source>
</evidence>
<dbReference type="GO" id="GO:0005524">
    <property type="term" value="F:ATP binding"/>
    <property type="evidence" value="ECO:0007669"/>
    <property type="project" value="UniProtKB-KW"/>
</dbReference>
<keyword evidence="2" id="KW-0547">Nucleotide-binding</keyword>
<evidence type="ECO:0000256" key="7">
    <source>
        <dbReference type="SAM" id="MobiDB-lite"/>
    </source>
</evidence>
<dbReference type="SUPFAM" id="SSF52540">
    <property type="entry name" value="P-loop containing nucleoside triphosphate hydrolases"/>
    <property type="match status" value="1"/>
</dbReference>
<keyword evidence="5" id="KW-0067">ATP-binding</keyword>
<dbReference type="Pfam" id="PF00270">
    <property type="entry name" value="DEAD"/>
    <property type="match status" value="1"/>
</dbReference>
<dbReference type="InterPro" id="IPR001650">
    <property type="entry name" value="Helicase_C-like"/>
</dbReference>
<evidence type="ECO:0000256" key="4">
    <source>
        <dbReference type="ARBA" id="ARBA00022806"/>
    </source>
</evidence>
<dbReference type="InterPro" id="IPR011545">
    <property type="entry name" value="DEAD/DEAH_box_helicase_dom"/>
</dbReference>
<dbReference type="Gene3D" id="3.40.50.300">
    <property type="entry name" value="P-loop containing nucleotide triphosphate hydrolases"/>
    <property type="match status" value="2"/>
</dbReference>
<sequence length="947" mass="105881">MPRIRTAHKFSERQRTGDVLADEQVDFKSLLLSPDVLKGLNSSGFERPSPIQLKAIPLGRCGLDLIAQANSGTGKTCVFSVIALESPHSDSNTTQVLILAPTREIAVQIKDVITAIGSEIKNLVCHVFIGGLPVDEDKKVLRKSCHIAVGTPGRVKYLIENHLLKTEFVRLFILDEADKLLEDNFQEQINWIFSSLPSNKQMMAFSATYPEYLAKHLTRYMREPTFVRLNASDPTLQGIQQFYQMVPFHPLPHKIFQEKICKLLKLLSSLPFKQCLVFSNYQIRAQSLCDTLRLKGWPSVFIAGSQTQIQRLKAMERLKQFKCRVLISTDLTSRGIDCENVNIVVNMDVPRDSETYLHRIGRAGRFGTHGVAVTFVASGDEEKLFRRIEENIGTTTIEALPEVIPPSISNALNGNAEVDLATGLPRATSIEVDILKSNFKQSEVAENQERSNASEVSKESNENVLDDVEKKAPVEDQNSLSAESLVEKTSLSTDFESQVDRQTMKNFWSENDVDSSKDSETEEVLIDIQERFQNSLFLGQNCIKGNIRRQKPQSMQTQCISGELQASETDTIGKVNFSDIAEVSCNDVKENDSEMTTSHHQSARFNASEERLSVVEDNSGKLEVGIDHSLHLESEIVNNMEDVLTKASQESDLHCSQQGNTDGIIYQNSLEGSSEYEGKDSTGTPSSDEDISGSCNNSQESSNCLEFDASEEEEGLGFVCSMPSVDEFERDFERYLECVSSHLQEDNACNNIPGPSKLLDDDAIKSGINSCATEEDNQNYVAATAYAGSQNFNTVPGTCYQRLPKDAASSCYSCYCGQFTEVQNPTTNEKNDFQENSFSEGPSDYCHGRNDFHDRCFQPVDSFYNSIHCNNYDPHQLLPGNYHYRPPCTSDAQTHRDFAKGTLGQFADTCNTGSYEEGQWNASWYDAYQRQTSCIRQFVSFSRSVKL</sequence>
<gene>
    <name evidence="11" type="primary">ddx20</name>
    <name evidence="11" type="ORF">AWC38_SpisGene13637</name>
</gene>
<evidence type="ECO:0000259" key="9">
    <source>
        <dbReference type="PROSITE" id="PS51194"/>
    </source>
</evidence>
<dbReference type="InterPro" id="IPR000629">
    <property type="entry name" value="RNA-helicase_DEAD-box_CS"/>
</dbReference>
<evidence type="ECO:0000313" key="12">
    <source>
        <dbReference type="Proteomes" id="UP000225706"/>
    </source>
</evidence>
<dbReference type="PANTHER" id="PTHR47959">
    <property type="entry name" value="ATP-DEPENDENT RNA HELICASE RHLE-RELATED"/>
    <property type="match status" value="1"/>
</dbReference>
<dbReference type="CDD" id="cd17943">
    <property type="entry name" value="DEADc_DDX20"/>
    <property type="match status" value="1"/>
</dbReference>
<dbReference type="EC" id="3.6.4.13" evidence="1"/>
<feature type="compositionally biased region" description="Polar residues" evidence="7">
    <location>
        <begin position="693"/>
        <end position="704"/>
    </location>
</feature>
<evidence type="ECO:0000256" key="6">
    <source>
        <dbReference type="PROSITE-ProRule" id="PRU00552"/>
    </source>
</evidence>
<feature type="domain" description="DEAD-box RNA helicase Q" evidence="10">
    <location>
        <begin position="25"/>
        <end position="53"/>
    </location>
</feature>
<dbReference type="SMART" id="SM00487">
    <property type="entry name" value="DEXDc"/>
    <property type="match status" value="1"/>
</dbReference>
<feature type="compositionally biased region" description="Polar residues" evidence="7">
    <location>
        <begin position="442"/>
        <end position="455"/>
    </location>
</feature>
<feature type="domain" description="Helicase ATP-binding" evidence="8">
    <location>
        <begin position="56"/>
        <end position="227"/>
    </location>
</feature>
<dbReference type="PROSITE" id="PS51195">
    <property type="entry name" value="Q_MOTIF"/>
    <property type="match status" value="1"/>
</dbReference>
<evidence type="ECO:0000256" key="2">
    <source>
        <dbReference type="ARBA" id="ARBA00022741"/>
    </source>
</evidence>
<dbReference type="PROSITE" id="PS51192">
    <property type="entry name" value="HELICASE_ATP_BIND_1"/>
    <property type="match status" value="1"/>
</dbReference>
<dbReference type="InterPro" id="IPR027417">
    <property type="entry name" value="P-loop_NTPase"/>
</dbReference>
<dbReference type="PROSITE" id="PS51194">
    <property type="entry name" value="HELICASE_CTER"/>
    <property type="match status" value="1"/>
</dbReference>
<dbReference type="AlphaFoldDB" id="A0A2B4RW50"/>
<dbReference type="CDD" id="cd18787">
    <property type="entry name" value="SF2_C_DEAD"/>
    <property type="match status" value="1"/>
</dbReference>
<evidence type="ECO:0000256" key="1">
    <source>
        <dbReference type="ARBA" id="ARBA00012552"/>
    </source>
</evidence>
<feature type="domain" description="Helicase C-terminal" evidence="9">
    <location>
        <begin position="262"/>
        <end position="412"/>
    </location>
</feature>